<dbReference type="RefSeq" id="WP_046347576.1">
    <property type="nucleotide sequence ID" value="NZ_BBWU01000019.1"/>
</dbReference>
<dbReference type="PROSITE" id="PS50075">
    <property type="entry name" value="CARRIER"/>
    <property type="match status" value="1"/>
</dbReference>
<proteinExistence type="predicted"/>
<protein>
    <recommendedName>
        <fullName evidence="1">Carrier domain-containing protein</fullName>
    </recommendedName>
</protein>
<accession>A0A0E9MNM1</accession>
<dbReference type="STRING" id="1219043.SCH01S_19_00340"/>
<dbReference type="EMBL" id="BBWU01000019">
    <property type="protein sequence ID" value="GAO38730.1"/>
    <property type="molecule type" value="Genomic_DNA"/>
</dbReference>
<reference evidence="2 3" key="1">
    <citation type="submission" date="2015-04" db="EMBL/GenBank/DDBJ databases">
        <title>Whole genome shotgun sequence of Sphingomonas changbaiensis NBRC 104936.</title>
        <authorList>
            <person name="Katano-Makiyama Y."/>
            <person name="Hosoyama A."/>
            <person name="Hashimoto M."/>
            <person name="Noguchi M."/>
            <person name="Tsuchikane K."/>
            <person name="Ohji S."/>
            <person name="Yamazoe A."/>
            <person name="Ichikawa N."/>
            <person name="Kimura A."/>
            <person name="Fujita N."/>
        </authorList>
    </citation>
    <scope>NUCLEOTIDE SEQUENCE [LARGE SCALE GENOMIC DNA]</scope>
    <source>
        <strain evidence="2 3">NBRC 104936</strain>
    </source>
</reference>
<sequence>MNDEAILERLQEIMADVFDEDDLVVTRDTTAEDVEEWDSLSHIRLMVAIEREFNVKFTNAEIESLESVGDLVDKLKAKTS</sequence>
<dbReference type="OrthoDB" id="9811033at2"/>
<dbReference type="Gene3D" id="1.10.1200.10">
    <property type="entry name" value="ACP-like"/>
    <property type="match status" value="1"/>
</dbReference>
<dbReference type="InterPro" id="IPR036736">
    <property type="entry name" value="ACP-like_sf"/>
</dbReference>
<dbReference type="Pfam" id="PF00550">
    <property type="entry name" value="PP-binding"/>
    <property type="match status" value="1"/>
</dbReference>
<dbReference type="AlphaFoldDB" id="A0A0E9MNM1"/>
<organism evidence="2 3">
    <name type="scientific">Sphingomonas changbaiensis NBRC 104936</name>
    <dbReference type="NCBI Taxonomy" id="1219043"/>
    <lineage>
        <taxon>Bacteria</taxon>
        <taxon>Pseudomonadati</taxon>
        <taxon>Pseudomonadota</taxon>
        <taxon>Alphaproteobacteria</taxon>
        <taxon>Sphingomonadales</taxon>
        <taxon>Sphingomonadaceae</taxon>
        <taxon>Sphingomonas</taxon>
    </lineage>
</organism>
<evidence type="ECO:0000313" key="2">
    <source>
        <dbReference type="EMBL" id="GAO38730.1"/>
    </source>
</evidence>
<dbReference type="Proteomes" id="UP000033202">
    <property type="component" value="Unassembled WGS sequence"/>
</dbReference>
<dbReference type="InterPro" id="IPR009081">
    <property type="entry name" value="PP-bd_ACP"/>
</dbReference>
<keyword evidence="3" id="KW-1185">Reference proteome</keyword>
<comment type="caution">
    <text evidence="2">The sequence shown here is derived from an EMBL/GenBank/DDBJ whole genome shotgun (WGS) entry which is preliminary data.</text>
</comment>
<feature type="domain" description="Carrier" evidence="1">
    <location>
        <begin position="4"/>
        <end position="79"/>
    </location>
</feature>
<gene>
    <name evidence="2" type="ORF">SCH01S_19_00340</name>
</gene>
<evidence type="ECO:0000313" key="3">
    <source>
        <dbReference type="Proteomes" id="UP000033202"/>
    </source>
</evidence>
<name>A0A0E9MNM1_9SPHN</name>
<evidence type="ECO:0000259" key="1">
    <source>
        <dbReference type="PROSITE" id="PS50075"/>
    </source>
</evidence>
<dbReference type="SUPFAM" id="SSF47336">
    <property type="entry name" value="ACP-like"/>
    <property type="match status" value="1"/>
</dbReference>